<dbReference type="InterPro" id="IPR003718">
    <property type="entry name" value="OsmC/Ohr_fam"/>
</dbReference>
<protein>
    <submittedName>
        <fullName evidence="1">Osmotically inducible protein C</fullName>
    </submittedName>
</protein>
<dbReference type="PANTHER" id="PTHR34352">
    <property type="entry name" value="PROTEIN YHFA"/>
    <property type="match status" value="1"/>
</dbReference>
<sequence length="146" mass="15916">MTDDQAIANGARRVDLTRIGPEQYEATNVRGGRITLGTGQNEDFTPVELLLAAIAGCSGVDVDLMTARRAEPLEFSITSRGDKVNDEQGHHMDNLEVTFTLRFPEGPGGDKAREMAPRAIEASRDRLCTVSRTVSLGTPITMRQQD</sequence>
<evidence type="ECO:0000313" key="2">
    <source>
        <dbReference type="Proteomes" id="UP001157126"/>
    </source>
</evidence>
<dbReference type="RefSeq" id="WP_284303497.1">
    <property type="nucleotide sequence ID" value="NZ_BSUO01000001.1"/>
</dbReference>
<dbReference type="Proteomes" id="UP001157126">
    <property type="component" value="Unassembled WGS sequence"/>
</dbReference>
<dbReference type="InterPro" id="IPR015946">
    <property type="entry name" value="KH_dom-like_a/b"/>
</dbReference>
<dbReference type="SUPFAM" id="SSF82784">
    <property type="entry name" value="OsmC-like"/>
    <property type="match status" value="1"/>
</dbReference>
<gene>
    <name evidence="1" type="ORF">GCM10025883_16660</name>
</gene>
<evidence type="ECO:0000313" key="1">
    <source>
        <dbReference type="EMBL" id="GMA39621.1"/>
    </source>
</evidence>
<keyword evidence="2" id="KW-1185">Reference proteome</keyword>
<comment type="caution">
    <text evidence="1">The sequence shown here is derived from an EMBL/GenBank/DDBJ whole genome shotgun (WGS) entry which is preliminary data.</text>
</comment>
<dbReference type="EMBL" id="BSUO01000001">
    <property type="protein sequence ID" value="GMA39621.1"/>
    <property type="molecule type" value="Genomic_DNA"/>
</dbReference>
<accession>A0ABQ6IQ92</accession>
<reference evidence="2" key="1">
    <citation type="journal article" date="2019" name="Int. J. Syst. Evol. Microbiol.">
        <title>The Global Catalogue of Microorganisms (GCM) 10K type strain sequencing project: providing services to taxonomists for standard genome sequencing and annotation.</title>
        <authorList>
            <consortium name="The Broad Institute Genomics Platform"/>
            <consortium name="The Broad Institute Genome Sequencing Center for Infectious Disease"/>
            <person name="Wu L."/>
            <person name="Ma J."/>
        </authorList>
    </citation>
    <scope>NUCLEOTIDE SEQUENCE [LARGE SCALE GENOMIC DNA]</scope>
    <source>
        <strain evidence="2">NBRC 113072</strain>
    </source>
</reference>
<name>A0ABQ6IQ92_9MICO</name>
<dbReference type="Pfam" id="PF02566">
    <property type="entry name" value="OsmC"/>
    <property type="match status" value="1"/>
</dbReference>
<proteinExistence type="predicted"/>
<dbReference type="InterPro" id="IPR036102">
    <property type="entry name" value="OsmC/Ohrsf"/>
</dbReference>
<dbReference type="Gene3D" id="3.30.300.20">
    <property type="match status" value="1"/>
</dbReference>
<dbReference type="PANTHER" id="PTHR34352:SF1">
    <property type="entry name" value="PROTEIN YHFA"/>
    <property type="match status" value="1"/>
</dbReference>
<organism evidence="1 2">
    <name type="scientific">Mobilicoccus caccae</name>
    <dbReference type="NCBI Taxonomy" id="1859295"/>
    <lineage>
        <taxon>Bacteria</taxon>
        <taxon>Bacillati</taxon>
        <taxon>Actinomycetota</taxon>
        <taxon>Actinomycetes</taxon>
        <taxon>Micrococcales</taxon>
        <taxon>Dermatophilaceae</taxon>
        <taxon>Mobilicoccus</taxon>
    </lineage>
</organism>